<keyword evidence="3" id="KW-1185">Reference proteome</keyword>
<evidence type="ECO:0000256" key="1">
    <source>
        <dbReference type="SAM" id="SignalP"/>
    </source>
</evidence>
<accession>A0ABR1MCC9</accession>
<comment type="caution">
    <text evidence="2">The sequence shown here is derived from an EMBL/GenBank/DDBJ whole genome shotgun (WGS) entry which is preliminary data.</text>
</comment>
<reference evidence="2 3" key="1">
    <citation type="submission" date="2024-04" db="EMBL/GenBank/DDBJ databases">
        <title>Phyllosticta paracitricarpa is synonymous to the EU quarantine fungus P. citricarpa based on phylogenomic analyses.</title>
        <authorList>
            <consortium name="Lawrence Berkeley National Laboratory"/>
            <person name="Van ingen-buijs V.A."/>
            <person name="Van westerhoven A.C."/>
            <person name="Haridas S."/>
            <person name="Skiadas P."/>
            <person name="Martin F."/>
            <person name="Groenewald J.Z."/>
            <person name="Crous P.W."/>
            <person name="Seidl M.F."/>
        </authorList>
    </citation>
    <scope>NUCLEOTIDE SEQUENCE [LARGE SCALE GENOMIC DNA]</scope>
    <source>
        <strain evidence="2 3">CPC 17464</strain>
    </source>
</reference>
<dbReference type="EMBL" id="JBBPEH010000001">
    <property type="protein sequence ID" value="KAK7544470.1"/>
    <property type="molecule type" value="Genomic_DNA"/>
</dbReference>
<dbReference type="RefSeq" id="XP_066659705.1">
    <property type="nucleotide sequence ID" value="XM_066794477.1"/>
</dbReference>
<feature type="signal peptide" evidence="1">
    <location>
        <begin position="1"/>
        <end position="18"/>
    </location>
</feature>
<keyword evidence="1" id="KW-0732">Signal</keyword>
<gene>
    <name evidence="2" type="ORF">J3D65DRAFT_20831</name>
</gene>
<evidence type="ECO:0000313" key="3">
    <source>
        <dbReference type="Proteomes" id="UP001360953"/>
    </source>
</evidence>
<protein>
    <submittedName>
        <fullName evidence="2">Uncharacterized protein</fullName>
    </submittedName>
</protein>
<feature type="chain" id="PRO_5046380917" evidence="1">
    <location>
        <begin position="19"/>
        <end position="279"/>
    </location>
</feature>
<sequence>MSVYSLSLSLSLCTSSSARPSLLCPDSAFSHSTSSACICTRALPSGTTLSLPCDEAHFETLTSIPAPMQLSSPACSTDECHKYASPKLSAVCCRFHVSVWASTDSVGFNRICHAAKVSFDADFLCSLSNRQSFLFLFLFFPFLPPFSTLSFSPPSSPTWLYASIPSTQRQSGAFCWHGNWVLLRPAPALHPLRFDCRLLPATPSLSTSCPPCFSSSHRIHLHLGPGLPHHASAFSSPPVPPLTGEAGGLQRNASTQRCHISRPSLPLHHMCGVASMSPL</sequence>
<proteinExistence type="predicted"/>
<organism evidence="2 3">
    <name type="scientific">Phyllosticta citribraziliensis</name>
    <dbReference type="NCBI Taxonomy" id="989973"/>
    <lineage>
        <taxon>Eukaryota</taxon>
        <taxon>Fungi</taxon>
        <taxon>Dikarya</taxon>
        <taxon>Ascomycota</taxon>
        <taxon>Pezizomycotina</taxon>
        <taxon>Dothideomycetes</taxon>
        <taxon>Dothideomycetes incertae sedis</taxon>
        <taxon>Botryosphaeriales</taxon>
        <taxon>Phyllostictaceae</taxon>
        <taxon>Phyllosticta</taxon>
    </lineage>
</organism>
<evidence type="ECO:0000313" key="2">
    <source>
        <dbReference type="EMBL" id="KAK7544470.1"/>
    </source>
</evidence>
<dbReference type="Proteomes" id="UP001360953">
    <property type="component" value="Unassembled WGS sequence"/>
</dbReference>
<dbReference type="GeneID" id="92027383"/>
<name>A0ABR1MCC9_9PEZI</name>